<proteinExistence type="predicted"/>
<protein>
    <submittedName>
        <fullName evidence="1">Uncharacterized protein</fullName>
    </submittedName>
</protein>
<sequence length="129" mass="14113">MNIIDAASGWALDNLTIDAACELISNMASRSQKFRTRHDQTLKRVNEVNVLSLEQQMTSLTSFVRQLVSGITPTAQSCGICSNEGHSTDMCPTLQDEGQEHVNAAGDSQGSHDKVMINTHVQFWMEGSS</sequence>
<dbReference type="EMBL" id="JBJUIK010000017">
    <property type="protein sequence ID" value="KAL3498253.1"/>
    <property type="molecule type" value="Genomic_DNA"/>
</dbReference>
<gene>
    <name evidence="1" type="ORF">ACH5RR_040985</name>
</gene>
<accession>A0ABD2XTB0</accession>
<comment type="caution">
    <text evidence="1">The sequence shown here is derived from an EMBL/GenBank/DDBJ whole genome shotgun (WGS) entry which is preliminary data.</text>
</comment>
<organism evidence="1 2">
    <name type="scientific">Cinchona calisaya</name>
    <dbReference type="NCBI Taxonomy" id="153742"/>
    <lineage>
        <taxon>Eukaryota</taxon>
        <taxon>Viridiplantae</taxon>
        <taxon>Streptophyta</taxon>
        <taxon>Embryophyta</taxon>
        <taxon>Tracheophyta</taxon>
        <taxon>Spermatophyta</taxon>
        <taxon>Magnoliopsida</taxon>
        <taxon>eudicotyledons</taxon>
        <taxon>Gunneridae</taxon>
        <taxon>Pentapetalae</taxon>
        <taxon>asterids</taxon>
        <taxon>lamiids</taxon>
        <taxon>Gentianales</taxon>
        <taxon>Rubiaceae</taxon>
        <taxon>Cinchonoideae</taxon>
        <taxon>Cinchoneae</taxon>
        <taxon>Cinchona</taxon>
    </lineage>
</organism>
<evidence type="ECO:0000313" key="1">
    <source>
        <dbReference type="EMBL" id="KAL3498253.1"/>
    </source>
</evidence>
<evidence type="ECO:0000313" key="2">
    <source>
        <dbReference type="Proteomes" id="UP001630127"/>
    </source>
</evidence>
<dbReference type="AlphaFoldDB" id="A0ABD2XTB0"/>
<name>A0ABD2XTB0_9GENT</name>
<keyword evidence="2" id="KW-1185">Reference proteome</keyword>
<reference evidence="1 2" key="1">
    <citation type="submission" date="2024-11" db="EMBL/GenBank/DDBJ databases">
        <title>A near-complete genome assembly of Cinchona calisaya.</title>
        <authorList>
            <person name="Lian D.C."/>
            <person name="Zhao X.W."/>
            <person name="Wei L."/>
        </authorList>
    </citation>
    <scope>NUCLEOTIDE SEQUENCE [LARGE SCALE GENOMIC DNA]</scope>
    <source>
        <tissue evidence="1">Nenye</tissue>
    </source>
</reference>
<dbReference type="Proteomes" id="UP001630127">
    <property type="component" value="Unassembled WGS sequence"/>
</dbReference>